<proteinExistence type="predicted"/>
<gene>
    <name evidence="1" type="ORF">NU887_05055</name>
</gene>
<accession>A0A9X2P3E7</accession>
<name>A0A9X2P3E7_9BACT</name>
<dbReference type="EMBL" id="JANSUY010000002">
    <property type="protein sequence ID" value="MCR9014392.1"/>
    <property type="molecule type" value="Genomic_DNA"/>
</dbReference>
<evidence type="ECO:0000313" key="1">
    <source>
        <dbReference type="EMBL" id="MCR9014392.1"/>
    </source>
</evidence>
<sequence length="150" mass="17919">MIPSNPKAKEMASKRKKIILFFGLIIILTGAFAIKKLFFTDSIFDRQLYSLSQEINQSTPIMIDENIRLERTSVKRGEIFVYHYTLVNMEKGKFEENELKEFFREQILDNIKNNPDLKYFKENQASMVYDYKDKNMESLFELRFTPKDYN</sequence>
<organism evidence="1 2">
    <name type="scientific">Aquiflexum gelatinilyticum</name>
    <dbReference type="NCBI Taxonomy" id="2961943"/>
    <lineage>
        <taxon>Bacteria</taxon>
        <taxon>Pseudomonadati</taxon>
        <taxon>Bacteroidota</taxon>
        <taxon>Cytophagia</taxon>
        <taxon>Cytophagales</taxon>
        <taxon>Cyclobacteriaceae</taxon>
        <taxon>Aquiflexum</taxon>
    </lineage>
</organism>
<protein>
    <submittedName>
        <fullName evidence="1">Uncharacterized protein</fullName>
    </submittedName>
</protein>
<comment type="caution">
    <text evidence="1">The sequence shown here is derived from an EMBL/GenBank/DDBJ whole genome shotgun (WGS) entry which is preliminary data.</text>
</comment>
<evidence type="ECO:0000313" key="2">
    <source>
        <dbReference type="Proteomes" id="UP001142175"/>
    </source>
</evidence>
<dbReference type="Proteomes" id="UP001142175">
    <property type="component" value="Unassembled WGS sequence"/>
</dbReference>
<dbReference type="Gene3D" id="3.30.300.250">
    <property type="match status" value="1"/>
</dbReference>
<keyword evidence="2" id="KW-1185">Reference proteome</keyword>
<dbReference type="AlphaFoldDB" id="A0A9X2P3E7"/>
<reference evidence="1" key="1">
    <citation type="submission" date="2022-08" db="EMBL/GenBank/DDBJ databases">
        <authorList>
            <person name="Zhang D."/>
        </authorList>
    </citation>
    <scope>NUCLEOTIDE SEQUENCE</scope>
    <source>
        <strain evidence="1">XJ19-11</strain>
    </source>
</reference>